<proteinExistence type="predicted"/>
<accession>A4ECV1</accession>
<gene>
    <name evidence="1" type="ORF">COLAER_02291</name>
</gene>
<reference evidence="1 2" key="1">
    <citation type="submission" date="2007-01" db="EMBL/GenBank/DDBJ databases">
        <title>Draft genome sequence of Collinsella aerofaciens (ATCC 25986).</title>
        <authorList>
            <person name="Sudarsanam P."/>
            <person name="Ley R."/>
            <person name="Guruge J."/>
            <person name="Turnbaugh P.J."/>
            <person name="Mahowald M."/>
            <person name="Liep D."/>
            <person name="Gordon J."/>
        </authorList>
    </citation>
    <scope>NUCLEOTIDE SEQUENCE [LARGE SCALE GENOMIC DNA]</scope>
    <source>
        <strain evidence="2">ATCC 25986 / DSM 3979 / JCM 10188 / KCTC 3647 / NCTC 11838 / VPI 1003</strain>
    </source>
</reference>
<organism evidence="1 2">
    <name type="scientific">Collinsella aerofaciens (strain ATCC 25986 / DSM 3979 / JCM 10188 / KCTC 3647 / NCTC 11838 / VPI 1003)</name>
    <dbReference type="NCBI Taxonomy" id="411903"/>
    <lineage>
        <taxon>Bacteria</taxon>
        <taxon>Bacillati</taxon>
        <taxon>Actinomycetota</taxon>
        <taxon>Coriobacteriia</taxon>
        <taxon>Coriobacteriales</taxon>
        <taxon>Coriobacteriaceae</taxon>
        <taxon>Collinsella</taxon>
    </lineage>
</organism>
<dbReference type="EMBL" id="AAVN02000014">
    <property type="protein sequence ID" value="EBA38571.1"/>
    <property type="molecule type" value="Genomic_DNA"/>
</dbReference>
<protein>
    <submittedName>
        <fullName evidence="1">Uncharacterized protein</fullName>
    </submittedName>
</protein>
<name>A4ECV1_COLAA</name>
<evidence type="ECO:0000313" key="1">
    <source>
        <dbReference type="EMBL" id="EBA38571.1"/>
    </source>
</evidence>
<reference evidence="1 2" key="2">
    <citation type="submission" date="2007-04" db="EMBL/GenBank/DDBJ databases">
        <authorList>
            <person name="Fulton L."/>
            <person name="Clifton S."/>
            <person name="Fulton B."/>
            <person name="Xu J."/>
            <person name="Minx P."/>
            <person name="Mardis E.R."/>
            <person name="Wilson R.K."/>
        </authorList>
    </citation>
    <scope>NUCLEOTIDE SEQUENCE [LARGE SCALE GENOMIC DNA]</scope>
    <source>
        <strain evidence="2">ATCC 25986 / DSM 3979 / JCM 10188 / KCTC 3647 / NCTC 11838 / VPI 1003</strain>
    </source>
</reference>
<sequence>MPIIQLTDLMIQTAFILKALLPIKLSLSLGGKNRMLAP</sequence>
<evidence type="ECO:0000313" key="2">
    <source>
        <dbReference type="Proteomes" id="UP000002979"/>
    </source>
</evidence>
<comment type="caution">
    <text evidence="1">The sequence shown here is derived from an EMBL/GenBank/DDBJ whole genome shotgun (WGS) entry which is preliminary data.</text>
</comment>
<dbReference type="Proteomes" id="UP000002979">
    <property type="component" value="Unassembled WGS sequence"/>
</dbReference>
<dbReference type="AlphaFoldDB" id="A4ECV1"/>